<protein>
    <submittedName>
        <fullName evidence="1">Uncharacterized protein</fullName>
    </submittedName>
</protein>
<name>A0ABT2F7A4_9STRE</name>
<organism evidence="1 2">
    <name type="scientific">Streptococcus sciuri</name>
    <dbReference type="NCBI Taxonomy" id="2973939"/>
    <lineage>
        <taxon>Bacteria</taxon>
        <taxon>Bacillati</taxon>
        <taxon>Bacillota</taxon>
        <taxon>Bacilli</taxon>
        <taxon>Lactobacillales</taxon>
        <taxon>Streptococcaceae</taxon>
        <taxon>Streptococcus</taxon>
    </lineage>
</organism>
<dbReference type="RefSeq" id="WP_259138442.1">
    <property type="nucleotide sequence ID" value="NZ_JANUXX010000005.1"/>
</dbReference>
<gene>
    <name evidence="1" type="ORF">NXS10_05245</name>
</gene>
<dbReference type="Proteomes" id="UP001206548">
    <property type="component" value="Unassembled WGS sequence"/>
</dbReference>
<evidence type="ECO:0000313" key="1">
    <source>
        <dbReference type="EMBL" id="MCS4488361.1"/>
    </source>
</evidence>
<evidence type="ECO:0000313" key="2">
    <source>
        <dbReference type="Proteomes" id="UP001206548"/>
    </source>
</evidence>
<dbReference type="EMBL" id="JANUXX010000005">
    <property type="protein sequence ID" value="MCS4488361.1"/>
    <property type="molecule type" value="Genomic_DNA"/>
</dbReference>
<accession>A0ABT2F7A4</accession>
<proteinExistence type="predicted"/>
<keyword evidence="2" id="KW-1185">Reference proteome</keyword>
<reference evidence="1 2" key="1">
    <citation type="journal article" date="2023" name="Int. J. Syst. Evol. Microbiol.">
        <title>Streptococcus sciuri sp. nov., Staphylococcus marylandisciuri sp. nov. and Staphylococcus americanisciuri sp. nov., isolated from faeces of eastern grey squirrel (Sciurus carolinensis).</title>
        <authorList>
            <person name="Volokhov D.V."/>
            <person name="Zagorodnyaya T.A."/>
            <person name="Furtak V.A."/>
            <person name="Nattanmai G."/>
            <person name="Randall L."/>
            <person name="Jose S."/>
            <person name="Gao Y."/>
            <person name="Eisenberg T."/>
            <person name="Delmonte P."/>
            <person name="Blom J."/>
            <person name="Mitchell K.K."/>
        </authorList>
    </citation>
    <scope>NUCLEOTIDE SEQUENCE [LARGE SCALE GENOMIC DNA]</scope>
    <source>
        <strain evidence="1 2">SQ9-PEA</strain>
    </source>
</reference>
<comment type="caution">
    <text evidence="1">The sequence shown here is derived from an EMBL/GenBank/DDBJ whole genome shotgun (WGS) entry which is preliminary data.</text>
</comment>
<sequence>MLEKVIVIVLVISYLFDKQVQRRVRRAEIEKLKQETKKLALDIKKASK</sequence>